<dbReference type="PROSITE" id="PS52050">
    <property type="entry name" value="WYL"/>
    <property type="match status" value="1"/>
</dbReference>
<dbReference type="PIRSF" id="PIRSF016838">
    <property type="entry name" value="PafC"/>
    <property type="match status" value="1"/>
</dbReference>
<feature type="domain" description="HTH deoR-type" evidence="3">
    <location>
        <begin position="2"/>
        <end position="61"/>
    </location>
</feature>
<dbReference type="PROSITE" id="PS51000">
    <property type="entry name" value="HTH_DEOR_2"/>
    <property type="match status" value="1"/>
</dbReference>
<proteinExistence type="predicted"/>
<dbReference type="SUPFAM" id="SSF46785">
    <property type="entry name" value="Winged helix' DNA-binding domain"/>
    <property type="match status" value="1"/>
</dbReference>
<name>A0ABY2JAL4_9MICO</name>
<dbReference type="Proteomes" id="UP000298355">
    <property type="component" value="Unassembled WGS sequence"/>
</dbReference>
<dbReference type="Pfam" id="PF13280">
    <property type="entry name" value="WYL"/>
    <property type="match status" value="1"/>
</dbReference>
<sequence>MKAARLLSLLLVLQTRQRVTTAELAERLEVSVRTILRDVEALSTAGVPVYAERGRHGGIVLLPGARLNASHLEPAEMDSLSLAGLDGVQRKQLGITAAHDMAIRKIAARRAAGATADTSLAELVIVDNSGWLAADAGELNIAELALTLRSRPRLRIEYRSSGAKHATSRVVDPYGLASKSGRWYLVADDDHVAKLFNLDRLEHYAALSEPVTTRPDHDLRSVWDELKQRTEAPGRVDITVRLRESRVDLARRILGSRLTGTAPGDDGWRLMTVSYPDVESVRQLLQFGNHIEVIAPESARQRVGELATDLADRHKMTPA</sequence>
<evidence type="ECO:0000256" key="2">
    <source>
        <dbReference type="ARBA" id="ARBA00023163"/>
    </source>
</evidence>
<evidence type="ECO:0000259" key="3">
    <source>
        <dbReference type="PROSITE" id="PS51000"/>
    </source>
</evidence>
<dbReference type="InterPro" id="IPR013196">
    <property type="entry name" value="HTH_11"/>
</dbReference>
<dbReference type="Gene3D" id="1.10.10.10">
    <property type="entry name" value="Winged helix-like DNA-binding domain superfamily/Winged helix DNA-binding domain"/>
    <property type="match status" value="1"/>
</dbReference>
<dbReference type="Pfam" id="PF08279">
    <property type="entry name" value="HTH_11"/>
    <property type="match status" value="1"/>
</dbReference>
<dbReference type="InterPro" id="IPR036390">
    <property type="entry name" value="WH_DNA-bd_sf"/>
</dbReference>
<dbReference type="InterPro" id="IPR051534">
    <property type="entry name" value="CBASS_pafABC_assoc_protein"/>
</dbReference>
<dbReference type="InterPro" id="IPR057727">
    <property type="entry name" value="WCX_dom"/>
</dbReference>
<gene>
    <name evidence="4" type="ORF">E3O65_00375</name>
</gene>
<dbReference type="RefSeq" id="WP_134361774.1">
    <property type="nucleotide sequence ID" value="NZ_SOGJ01000003.1"/>
</dbReference>
<reference evidence="4 5" key="1">
    <citation type="submission" date="2019-03" db="EMBL/GenBank/DDBJ databases">
        <title>Genomics of glacier-inhabiting Cryobacterium strains.</title>
        <authorList>
            <person name="Liu Q."/>
            <person name="Xin Y.-H."/>
        </authorList>
    </citation>
    <scope>NUCLEOTIDE SEQUENCE [LARGE SCALE GENOMIC DNA]</scope>
    <source>
        <strain evidence="4 5">TMT4-23</strain>
    </source>
</reference>
<dbReference type="PANTHER" id="PTHR34580">
    <property type="match status" value="1"/>
</dbReference>
<organism evidence="4 5">
    <name type="scientific">Cryobacterium breve</name>
    <dbReference type="NCBI Taxonomy" id="1259258"/>
    <lineage>
        <taxon>Bacteria</taxon>
        <taxon>Bacillati</taxon>
        <taxon>Actinomycetota</taxon>
        <taxon>Actinomycetes</taxon>
        <taxon>Micrococcales</taxon>
        <taxon>Microbacteriaceae</taxon>
        <taxon>Cryobacterium</taxon>
    </lineage>
</organism>
<keyword evidence="1" id="KW-0805">Transcription regulation</keyword>
<dbReference type="InterPro" id="IPR028349">
    <property type="entry name" value="PafC-like"/>
</dbReference>
<comment type="caution">
    <text evidence="4">The sequence shown here is derived from an EMBL/GenBank/DDBJ whole genome shotgun (WGS) entry which is preliminary data.</text>
</comment>
<evidence type="ECO:0000313" key="4">
    <source>
        <dbReference type="EMBL" id="TFD01992.1"/>
    </source>
</evidence>
<evidence type="ECO:0000313" key="5">
    <source>
        <dbReference type="Proteomes" id="UP000298355"/>
    </source>
</evidence>
<dbReference type="PANTHER" id="PTHR34580:SF1">
    <property type="entry name" value="PROTEIN PAFC"/>
    <property type="match status" value="1"/>
</dbReference>
<dbReference type="InterPro" id="IPR026881">
    <property type="entry name" value="WYL_dom"/>
</dbReference>
<dbReference type="InterPro" id="IPR036388">
    <property type="entry name" value="WH-like_DNA-bd_sf"/>
</dbReference>
<dbReference type="EMBL" id="SOGJ01000003">
    <property type="protein sequence ID" value="TFD01992.1"/>
    <property type="molecule type" value="Genomic_DNA"/>
</dbReference>
<keyword evidence="5" id="KW-1185">Reference proteome</keyword>
<accession>A0ABY2JAL4</accession>
<dbReference type="Pfam" id="PF25583">
    <property type="entry name" value="WCX"/>
    <property type="match status" value="1"/>
</dbReference>
<evidence type="ECO:0000256" key="1">
    <source>
        <dbReference type="ARBA" id="ARBA00023015"/>
    </source>
</evidence>
<protein>
    <submittedName>
        <fullName evidence="4">WYL domain-containing protein</fullName>
    </submittedName>
</protein>
<keyword evidence="2" id="KW-0804">Transcription</keyword>
<dbReference type="InterPro" id="IPR001034">
    <property type="entry name" value="DeoR_HTH"/>
</dbReference>